<accession>A0A4W4HAH3</accession>
<dbReference type="AlphaFoldDB" id="A0A4W4HAH3"/>
<evidence type="ECO:0000256" key="1">
    <source>
        <dbReference type="SAM" id="MobiDB-lite"/>
    </source>
</evidence>
<evidence type="ECO:0000313" key="2">
    <source>
        <dbReference type="Ensembl" id="ENSEEEP00000048505.2"/>
    </source>
</evidence>
<dbReference type="InterPro" id="IPR026705">
    <property type="entry name" value="Hid-1/Ecm30"/>
</dbReference>
<proteinExistence type="predicted"/>
<gene>
    <name evidence="2" type="primary">HID1</name>
</gene>
<dbReference type="GO" id="GO:0000138">
    <property type="term" value="C:Golgi trans cisterna"/>
    <property type="evidence" value="ECO:0007669"/>
    <property type="project" value="TreeGrafter"/>
</dbReference>
<dbReference type="GO" id="GO:0016020">
    <property type="term" value="C:membrane"/>
    <property type="evidence" value="ECO:0007669"/>
    <property type="project" value="TreeGrafter"/>
</dbReference>
<name>A0A4W4HAH3_ELEEL</name>
<evidence type="ECO:0008006" key="4">
    <source>
        <dbReference type="Google" id="ProtNLM"/>
    </source>
</evidence>
<dbReference type="Ensembl" id="ENSEEET00000049035.2">
    <property type="protein sequence ID" value="ENSEEEP00000048505.2"/>
    <property type="gene ID" value="ENSEEEG00000022805.2"/>
</dbReference>
<reference evidence="2" key="3">
    <citation type="submission" date="2020-05" db="EMBL/GenBank/DDBJ databases">
        <title>Electrophorus electricus (electric eel) genome, fEleEle1, primary haplotype.</title>
        <authorList>
            <person name="Myers G."/>
            <person name="Meyer A."/>
            <person name="Fedrigo O."/>
            <person name="Formenti G."/>
            <person name="Rhie A."/>
            <person name="Tracey A."/>
            <person name="Sims Y."/>
            <person name="Jarvis E.D."/>
        </authorList>
    </citation>
    <scope>NUCLEOTIDE SEQUENCE [LARGE SCALE GENOMIC DNA]</scope>
</reference>
<dbReference type="GeneTree" id="ENSGT00390000003070"/>
<protein>
    <recommendedName>
        <fullName evidence="4">HID1 domain containing a</fullName>
    </recommendedName>
</protein>
<reference evidence="2" key="4">
    <citation type="submission" date="2025-08" db="UniProtKB">
        <authorList>
            <consortium name="Ensembl"/>
        </authorList>
    </citation>
    <scope>IDENTIFICATION</scope>
</reference>
<reference evidence="2" key="5">
    <citation type="submission" date="2025-09" db="UniProtKB">
        <authorList>
            <consortium name="Ensembl"/>
        </authorList>
    </citation>
    <scope>IDENTIFICATION</scope>
</reference>
<dbReference type="Pfam" id="PF12722">
    <property type="entry name" value="Hid1"/>
    <property type="match status" value="1"/>
</dbReference>
<keyword evidence="3" id="KW-1185">Reference proteome</keyword>
<reference evidence="3" key="1">
    <citation type="journal article" date="2014" name="Science">
        <title>Nonhuman genetics. Genomic basis for the convergent evolution of electric organs.</title>
        <authorList>
            <person name="Gallant J.R."/>
            <person name="Traeger L.L."/>
            <person name="Volkening J.D."/>
            <person name="Moffett H."/>
            <person name="Chen P.H."/>
            <person name="Novina C.D."/>
            <person name="Phillips G.N.Jr."/>
            <person name="Anand R."/>
            <person name="Wells G.B."/>
            <person name="Pinch M."/>
            <person name="Guth R."/>
            <person name="Unguez G.A."/>
            <person name="Albert J.S."/>
            <person name="Zakon H.H."/>
            <person name="Samanta M.P."/>
            <person name="Sussman M.R."/>
        </authorList>
    </citation>
    <scope>NUCLEOTIDE SEQUENCE [LARGE SCALE GENOMIC DNA]</scope>
</reference>
<evidence type="ECO:0000313" key="3">
    <source>
        <dbReference type="Proteomes" id="UP000314983"/>
    </source>
</evidence>
<feature type="region of interest" description="Disordered" evidence="1">
    <location>
        <begin position="79"/>
        <end position="109"/>
    </location>
</feature>
<reference evidence="3" key="2">
    <citation type="journal article" date="2017" name="Sci. Adv.">
        <title>A tail of two voltages: Proteomic comparison of the three electric organs of the electric eel.</title>
        <authorList>
            <person name="Traeger L.L."/>
            <person name="Sabat G."/>
            <person name="Barrett-Wilt G.A."/>
            <person name="Wells G.B."/>
            <person name="Sussman M.R."/>
        </authorList>
    </citation>
    <scope>NUCLEOTIDE SEQUENCE [LARGE SCALE GENOMIC DNA]</scope>
</reference>
<dbReference type="Proteomes" id="UP000314983">
    <property type="component" value="Chromosome 1"/>
</dbReference>
<feature type="compositionally biased region" description="Polar residues" evidence="1">
    <location>
        <begin position="87"/>
        <end position="97"/>
    </location>
</feature>
<dbReference type="GO" id="GO:0005797">
    <property type="term" value="C:Golgi medial cisterna"/>
    <property type="evidence" value="ECO:0007669"/>
    <property type="project" value="TreeGrafter"/>
</dbReference>
<dbReference type="PANTHER" id="PTHR21575">
    <property type="entry name" value="PROTEIN HID1"/>
    <property type="match status" value="1"/>
</dbReference>
<dbReference type="PANTHER" id="PTHR21575:SF12">
    <property type="entry name" value="PROTEIN HID1"/>
    <property type="match status" value="1"/>
</dbReference>
<organism evidence="2 3">
    <name type="scientific">Electrophorus electricus</name>
    <name type="common">Electric eel</name>
    <name type="synonym">Gymnotus electricus</name>
    <dbReference type="NCBI Taxonomy" id="8005"/>
    <lineage>
        <taxon>Eukaryota</taxon>
        <taxon>Metazoa</taxon>
        <taxon>Chordata</taxon>
        <taxon>Craniata</taxon>
        <taxon>Vertebrata</taxon>
        <taxon>Euteleostomi</taxon>
        <taxon>Actinopterygii</taxon>
        <taxon>Neopterygii</taxon>
        <taxon>Teleostei</taxon>
        <taxon>Ostariophysi</taxon>
        <taxon>Gymnotiformes</taxon>
        <taxon>Gymnotoidei</taxon>
        <taxon>Gymnotidae</taxon>
        <taxon>Electrophorus</taxon>
    </lineage>
</organism>
<sequence>MVAANKLLHLLEAFSTGWFLFSAAQNHHLVFFLLEAFNNIIQYQFDGNCNLVYAIIRKRSVFHQLANLPTDSASIQKALQRKKKSPDTISRTNSQEMVSMEGSRPAVPAEPGTLKASLVAMPGIDKLTEKSQVSEDGTMVAVPQTDSPGSPEHGPVMARRRLSSASSAVTYWNPTPEWVLSWKSKLPLQTIMRLLQVLVPQVEKICIDKGLTDESEILKFLQHGTLVGLLPVPHPILIRKYQANAGTAVWFRTYMWGVVYLRNVDPPIWYDTDVRLFEIQRM</sequence>